<evidence type="ECO:0000313" key="3">
    <source>
        <dbReference type="EMBL" id="MFH5209081.1"/>
    </source>
</evidence>
<gene>
    <name evidence="3" type="ORF">ACHIPZ_12890</name>
</gene>
<protein>
    <submittedName>
        <fullName evidence="3">Fic family protein</fullName>
    </submittedName>
</protein>
<dbReference type="InterPro" id="IPR003812">
    <property type="entry name" value="Fido"/>
</dbReference>
<comment type="caution">
    <text evidence="3">The sequence shown here is derived from an EMBL/GenBank/DDBJ whole genome shotgun (WGS) entry which is preliminary data.</text>
</comment>
<dbReference type="InterPro" id="IPR036597">
    <property type="entry name" value="Fido-like_dom_sf"/>
</dbReference>
<feature type="domain" description="Fido" evidence="2">
    <location>
        <begin position="144"/>
        <end position="295"/>
    </location>
</feature>
<organism evidence="3 4">
    <name type="scientific">Antrihabitans spumae</name>
    <dbReference type="NCBI Taxonomy" id="3373370"/>
    <lineage>
        <taxon>Bacteria</taxon>
        <taxon>Bacillati</taxon>
        <taxon>Actinomycetota</taxon>
        <taxon>Actinomycetes</taxon>
        <taxon>Mycobacteriales</taxon>
        <taxon>Nocardiaceae</taxon>
        <taxon>Antrihabitans</taxon>
    </lineage>
</organism>
<evidence type="ECO:0000259" key="2">
    <source>
        <dbReference type="PROSITE" id="PS51459"/>
    </source>
</evidence>
<sequence>MTEEAALGDNADWPAHTRELRPWRSRGGGAREDRTLAQVEVSMPPKIATLTARLSGPLAARMEDALREVAMLDAEHGTQLDALGALLIRTESVASSKIEQIDASIDDYARAMHGVKANPAAISMVAATEALRTIVTSVQPGDTIRLSSIMDAHERLMANDDALADRQYAGRIRDMQNWIGGSDHSPRNAMYVPPPPDTVDEYLSDLLSYMNRDDVPVLTQSAIAHAQFESIHPFTDGNGRIGRVLINTILRRRGATTRVVVPLASALVAHRDRYFDLLDDYRDGSVTPLQESFVAATRIAAMESRTTARRLVEIPSEWRRQVGKVRSGSATAMLLDILPTRPVLSGEEACDAVSASESSVYSAIERLHVAGVLKPLTARKRNQVWSAAAILDELDDLGKRIAAAAR</sequence>
<dbReference type="Pfam" id="PF02661">
    <property type="entry name" value="Fic"/>
    <property type="match status" value="1"/>
</dbReference>
<dbReference type="PANTHER" id="PTHR13504:SF38">
    <property type="entry name" value="FIDO DOMAIN-CONTAINING PROTEIN"/>
    <property type="match status" value="1"/>
</dbReference>
<evidence type="ECO:0000256" key="1">
    <source>
        <dbReference type="SAM" id="MobiDB-lite"/>
    </source>
</evidence>
<dbReference type="RefSeq" id="WP_395114728.1">
    <property type="nucleotide sequence ID" value="NZ_JBIMSO010000050.1"/>
</dbReference>
<dbReference type="PANTHER" id="PTHR13504">
    <property type="entry name" value="FIDO DOMAIN-CONTAINING PROTEIN DDB_G0283145"/>
    <property type="match status" value="1"/>
</dbReference>
<accession>A0ABW7JM61</accession>
<feature type="region of interest" description="Disordered" evidence="1">
    <location>
        <begin position="1"/>
        <end position="32"/>
    </location>
</feature>
<dbReference type="Gene3D" id="1.10.3290.10">
    <property type="entry name" value="Fido-like domain"/>
    <property type="match status" value="1"/>
</dbReference>
<dbReference type="PROSITE" id="PS51459">
    <property type="entry name" value="FIDO"/>
    <property type="match status" value="1"/>
</dbReference>
<dbReference type="SUPFAM" id="SSF140931">
    <property type="entry name" value="Fic-like"/>
    <property type="match status" value="1"/>
</dbReference>
<evidence type="ECO:0000313" key="4">
    <source>
        <dbReference type="Proteomes" id="UP001609175"/>
    </source>
</evidence>
<name>A0ABW7JM61_9NOCA</name>
<proteinExistence type="predicted"/>
<dbReference type="InterPro" id="IPR040198">
    <property type="entry name" value="Fido_containing"/>
</dbReference>
<dbReference type="EMBL" id="JBIMSO010000050">
    <property type="protein sequence ID" value="MFH5209081.1"/>
    <property type="molecule type" value="Genomic_DNA"/>
</dbReference>
<dbReference type="Proteomes" id="UP001609175">
    <property type="component" value="Unassembled WGS sequence"/>
</dbReference>
<reference evidence="3 4" key="1">
    <citation type="submission" date="2024-10" db="EMBL/GenBank/DDBJ databases">
        <authorList>
            <person name="Riesco R."/>
        </authorList>
    </citation>
    <scope>NUCLEOTIDE SEQUENCE [LARGE SCALE GENOMIC DNA]</scope>
    <source>
        <strain evidence="3 4">NCIMB 15449</strain>
    </source>
</reference>